<evidence type="ECO:0000313" key="4">
    <source>
        <dbReference type="EMBL" id="KRK13069.1"/>
    </source>
</evidence>
<name>A0A0R1EUP5_LACZE</name>
<dbReference type="PANTHER" id="PTHR12526">
    <property type="entry name" value="GLYCOSYLTRANSFERASE"/>
    <property type="match status" value="1"/>
</dbReference>
<evidence type="ECO:0000256" key="1">
    <source>
        <dbReference type="ARBA" id="ARBA00022676"/>
    </source>
</evidence>
<keyword evidence="2 4" id="KW-0808">Transferase</keyword>
<dbReference type="EMBL" id="AZCT01000003">
    <property type="protein sequence ID" value="KRK13069.1"/>
    <property type="molecule type" value="Genomic_DNA"/>
</dbReference>
<gene>
    <name evidence="4" type="ORF">FD51_GL002230</name>
</gene>
<dbReference type="GO" id="GO:0016757">
    <property type="term" value="F:glycosyltransferase activity"/>
    <property type="evidence" value="ECO:0007669"/>
    <property type="project" value="UniProtKB-KW"/>
</dbReference>
<sequence length="538" mass="61330">MEALQEDFTSMNFFINASMPKQKSGIEHAELARFRLFNAHHVESRIVIRDWDPQLHVHAKEAGIADRQLIGMFDYFQEALDVPSKNIVTAELDFGVMNTHVQHEETRDLVFTARGQLVARVNLNDDRTVQSVELFDGFNNLFRVDHYDSRGFVSLSQWYTPDNKIGTETWQTPAGKTVLETFNKDDAVGKRQKSGWRLIDRDGTVRQFDTIERLTKHFFDLLNEAFWSETTPNIFVLDRAHLGDWGLLHLKRPAYTVFYLHNSHASDSQDPMHAILNNFYEFGMHAMNGYDAVVSATHRQTRDVEARFSPQTKLFTIPVGIIPDHQLAEPRIPVAKRQFGKMVVFARIAWEKRLDDLVRAIGIVHRAIPAVSLDLYGYADPSENFKARRAIEAAIKENHLEDVVKFKGYTTNIAEVENHAMMYGLTSRMEGFNLGIMEAISHGLIGFTYDVNYGPNEIIEDGINGRIVANGDYKALAAAILDVLRDPELAQHYSTGAYDSAERYSETNVWQAWQALLKDAQSKWPSKLQAVPAFAHKQ</sequence>
<protein>
    <submittedName>
        <fullName evidence="4">Glycosyltransferase</fullName>
    </submittedName>
</protein>
<proteinExistence type="predicted"/>
<dbReference type="CDD" id="cd04949">
    <property type="entry name" value="GT4_GtfA-like"/>
    <property type="match status" value="1"/>
</dbReference>
<evidence type="ECO:0000256" key="2">
    <source>
        <dbReference type="ARBA" id="ARBA00022679"/>
    </source>
</evidence>
<dbReference type="Pfam" id="PF00534">
    <property type="entry name" value="Glycos_transf_1"/>
    <property type="match status" value="1"/>
</dbReference>
<reference evidence="4 5" key="1">
    <citation type="journal article" date="2015" name="Genome Announc.">
        <title>Expanding the biotechnology potential of lactobacilli through comparative genomics of 213 strains and associated genera.</title>
        <authorList>
            <person name="Sun Z."/>
            <person name="Harris H.M."/>
            <person name="McCann A."/>
            <person name="Guo C."/>
            <person name="Argimon S."/>
            <person name="Zhang W."/>
            <person name="Yang X."/>
            <person name="Jeffery I.B."/>
            <person name="Cooney J.C."/>
            <person name="Kagawa T.F."/>
            <person name="Liu W."/>
            <person name="Song Y."/>
            <person name="Salvetti E."/>
            <person name="Wrobel A."/>
            <person name="Rasinkangas P."/>
            <person name="Parkhill J."/>
            <person name="Rea M.C."/>
            <person name="O'Sullivan O."/>
            <person name="Ritari J."/>
            <person name="Douillard F.P."/>
            <person name="Paul Ross R."/>
            <person name="Yang R."/>
            <person name="Briner A.E."/>
            <person name="Felis G.E."/>
            <person name="de Vos W.M."/>
            <person name="Barrangou R."/>
            <person name="Klaenhammer T.R."/>
            <person name="Caufield P.W."/>
            <person name="Cui Y."/>
            <person name="Zhang H."/>
            <person name="O'Toole P.W."/>
        </authorList>
    </citation>
    <scope>NUCLEOTIDE SEQUENCE [LARGE SCALE GENOMIC DNA]</scope>
    <source>
        <strain evidence="4 5">DSM 20178</strain>
    </source>
</reference>
<dbReference type="InterPro" id="IPR001296">
    <property type="entry name" value="Glyco_trans_1"/>
</dbReference>
<feature type="domain" description="Glycosyl transferase family 1" evidence="3">
    <location>
        <begin position="341"/>
        <end position="498"/>
    </location>
</feature>
<dbReference type="PATRIC" id="fig|1423816.3.peg.2310"/>
<dbReference type="PANTHER" id="PTHR12526:SF629">
    <property type="entry name" value="TEICHURONIC ACID BIOSYNTHESIS GLYCOSYLTRANSFERASE TUAH-RELATED"/>
    <property type="match status" value="1"/>
</dbReference>
<dbReference type="eggNOG" id="COG0438">
    <property type="taxonomic scope" value="Bacteria"/>
</dbReference>
<evidence type="ECO:0000259" key="3">
    <source>
        <dbReference type="Pfam" id="PF00534"/>
    </source>
</evidence>
<dbReference type="Gene3D" id="3.40.50.2000">
    <property type="entry name" value="Glycogen Phosphorylase B"/>
    <property type="match status" value="3"/>
</dbReference>
<dbReference type="Proteomes" id="UP000051984">
    <property type="component" value="Unassembled WGS sequence"/>
</dbReference>
<organism evidence="4 5">
    <name type="scientific">Lacticaseibacillus zeae DSM 20178 = KCTC 3804</name>
    <dbReference type="NCBI Taxonomy" id="1423816"/>
    <lineage>
        <taxon>Bacteria</taxon>
        <taxon>Bacillati</taxon>
        <taxon>Bacillota</taxon>
        <taxon>Bacilli</taxon>
        <taxon>Lactobacillales</taxon>
        <taxon>Lactobacillaceae</taxon>
        <taxon>Lacticaseibacillus</taxon>
    </lineage>
</organism>
<evidence type="ECO:0000313" key="5">
    <source>
        <dbReference type="Proteomes" id="UP000051984"/>
    </source>
</evidence>
<keyword evidence="1" id="KW-0328">Glycosyltransferase</keyword>
<dbReference type="AlphaFoldDB" id="A0A0R1EUP5"/>
<accession>A0A0R1EUP5</accession>
<comment type="caution">
    <text evidence="4">The sequence shown here is derived from an EMBL/GenBank/DDBJ whole genome shotgun (WGS) entry which is preliminary data.</text>
</comment>
<dbReference type="SUPFAM" id="SSF53756">
    <property type="entry name" value="UDP-Glycosyltransferase/glycogen phosphorylase"/>
    <property type="match status" value="1"/>
</dbReference>